<dbReference type="Proteomes" id="UP000245207">
    <property type="component" value="Unassembled WGS sequence"/>
</dbReference>
<keyword evidence="2" id="KW-1185">Reference proteome</keyword>
<evidence type="ECO:0000313" key="1">
    <source>
        <dbReference type="EMBL" id="PWA54280.1"/>
    </source>
</evidence>
<proteinExistence type="predicted"/>
<sequence>MSFVMDLLVCDDSYDEKTINGKLNIILIATSYFSMLVHQDLTCNTILALGHLPDYISCLEVIEVLVNALGVGSREARVPVAASSPFPRRHQTPSPFFSVGILRGHAREHIRSCKKFKDGIKKFFCKRGLKFSHQISCPSHPILCNAMLFIAKSGDTDNKHLYWLHWDRLSKPKDTGGLGFRDLHSFNLALLAKQGWRLLINRNSFWARVLKGLYFPKGHFLTACKDFISRIPISSRGAQEKLVWQYDSKGCYIVRSGYCQALTWHKSGTSDASSSTSLTVEFSRQIWFGCKPISSVFGILPSQRVTGRVVTYSPAGRFLNT</sequence>
<reference evidence="1 2" key="1">
    <citation type="journal article" date="2018" name="Mol. Plant">
        <title>The genome of Artemisia annua provides insight into the evolution of Asteraceae family and artemisinin biosynthesis.</title>
        <authorList>
            <person name="Shen Q."/>
            <person name="Zhang L."/>
            <person name="Liao Z."/>
            <person name="Wang S."/>
            <person name="Yan T."/>
            <person name="Shi P."/>
            <person name="Liu M."/>
            <person name="Fu X."/>
            <person name="Pan Q."/>
            <person name="Wang Y."/>
            <person name="Lv Z."/>
            <person name="Lu X."/>
            <person name="Zhang F."/>
            <person name="Jiang W."/>
            <person name="Ma Y."/>
            <person name="Chen M."/>
            <person name="Hao X."/>
            <person name="Li L."/>
            <person name="Tang Y."/>
            <person name="Lv G."/>
            <person name="Zhou Y."/>
            <person name="Sun X."/>
            <person name="Brodelius P.E."/>
            <person name="Rose J.K.C."/>
            <person name="Tang K."/>
        </authorList>
    </citation>
    <scope>NUCLEOTIDE SEQUENCE [LARGE SCALE GENOMIC DNA]</scope>
    <source>
        <strain evidence="2">cv. Huhao1</strain>
        <tissue evidence="1">Leaf</tissue>
    </source>
</reference>
<dbReference type="EMBL" id="PKPP01007126">
    <property type="protein sequence ID" value="PWA54280.1"/>
    <property type="molecule type" value="Genomic_DNA"/>
</dbReference>
<accession>A0A2U1LZ94</accession>
<name>A0A2U1LZ94_ARTAN</name>
<dbReference type="OrthoDB" id="1742963at2759"/>
<organism evidence="1 2">
    <name type="scientific">Artemisia annua</name>
    <name type="common">Sweet wormwood</name>
    <dbReference type="NCBI Taxonomy" id="35608"/>
    <lineage>
        <taxon>Eukaryota</taxon>
        <taxon>Viridiplantae</taxon>
        <taxon>Streptophyta</taxon>
        <taxon>Embryophyta</taxon>
        <taxon>Tracheophyta</taxon>
        <taxon>Spermatophyta</taxon>
        <taxon>Magnoliopsida</taxon>
        <taxon>eudicotyledons</taxon>
        <taxon>Gunneridae</taxon>
        <taxon>Pentapetalae</taxon>
        <taxon>asterids</taxon>
        <taxon>campanulids</taxon>
        <taxon>Asterales</taxon>
        <taxon>Asteraceae</taxon>
        <taxon>Asteroideae</taxon>
        <taxon>Anthemideae</taxon>
        <taxon>Artemisiinae</taxon>
        <taxon>Artemisia</taxon>
    </lineage>
</organism>
<comment type="caution">
    <text evidence="1">The sequence shown here is derived from an EMBL/GenBank/DDBJ whole genome shotgun (WGS) entry which is preliminary data.</text>
</comment>
<dbReference type="AlphaFoldDB" id="A0A2U1LZ94"/>
<evidence type="ECO:0000313" key="2">
    <source>
        <dbReference type="Proteomes" id="UP000245207"/>
    </source>
</evidence>
<protein>
    <submittedName>
        <fullName evidence="1">Uncharacterized protein</fullName>
    </submittedName>
</protein>
<gene>
    <name evidence="1" type="ORF">CTI12_AA437140</name>
</gene>
<dbReference type="STRING" id="35608.A0A2U1LZ94"/>